<organism evidence="1 2">
    <name type="scientific">Rhododendron molle</name>
    <name type="common">Chinese azalea</name>
    <name type="synonym">Azalea mollis</name>
    <dbReference type="NCBI Taxonomy" id="49168"/>
    <lineage>
        <taxon>Eukaryota</taxon>
        <taxon>Viridiplantae</taxon>
        <taxon>Streptophyta</taxon>
        <taxon>Embryophyta</taxon>
        <taxon>Tracheophyta</taxon>
        <taxon>Spermatophyta</taxon>
        <taxon>Magnoliopsida</taxon>
        <taxon>eudicotyledons</taxon>
        <taxon>Gunneridae</taxon>
        <taxon>Pentapetalae</taxon>
        <taxon>asterids</taxon>
        <taxon>Ericales</taxon>
        <taxon>Ericaceae</taxon>
        <taxon>Ericoideae</taxon>
        <taxon>Rhodoreae</taxon>
        <taxon>Rhododendron</taxon>
    </lineage>
</organism>
<dbReference type="Proteomes" id="UP001062846">
    <property type="component" value="Chromosome 1"/>
</dbReference>
<reference evidence="1" key="1">
    <citation type="submission" date="2022-02" db="EMBL/GenBank/DDBJ databases">
        <title>Plant Genome Project.</title>
        <authorList>
            <person name="Zhang R.-G."/>
        </authorList>
    </citation>
    <scope>NUCLEOTIDE SEQUENCE</scope>
    <source>
        <strain evidence="1">AT1</strain>
    </source>
</reference>
<protein>
    <submittedName>
        <fullName evidence="1">Uncharacterized protein</fullName>
    </submittedName>
</protein>
<keyword evidence="2" id="KW-1185">Reference proteome</keyword>
<evidence type="ECO:0000313" key="2">
    <source>
        <dbReference type="Proteomes" id="UP001062846"/>
    </source>
</evidence>
<name>A0ACC0Q485_RHOML</name>
<proteinExistence type="predicted"/>
<sequence>MADGSNGSGGGDVVDCPKDAGGTMEVETEDQTVTVEAPCQGAPVIEGKGVVEETEETTEAPTRPVEFRPVVGSSGHKPIIKDDCAEFVDDATLNPLLKDNPTVVATIIAALEE</sequence>
<comment type="caution">
    <text evidence="1">The sequence shown here is derived from an EMBL/GenBank/DDBJ whole genome shotgun (WGS) entry which is preliminary data.</text>
</comment>
<evidence type="ECO:0000313" key="1">
    <source>
        <dbReference type="EMBL" id="KAI8571798.1"/>
    </source>
</evidence>
<gene>
    <name evidence="1" type="ORF">RHMOL_Rhmol01G0147100</name>
</gene>
<dbReference type="EMBL" id="CM046388">
    <property type="protein sequence ID" value="KAI8571798.1"/>
    <property type="molecule type" value="Genomic_DNA"/>
</dbReference>
<accession>A0ACC0Q485</accession>